<feature type="compositionally biased region" description="Acidic residues" evidence="1">
    <location>
        <begin position="269"/>
        <end position="286"/>
    </location>
</feature>
<dbReference type="EMBL" id="KN822010">
    <property type="protein sequence ID" value="KIM68326.1"/>
    <property type="molecule type" value="Genomic_DNA"/>
</dbReference>
<gene>
    <name evidence="2" type="ORF">SCLCIDRAFT_20691</name>
</gene>
<reference evidence="3" key="2">
    <citation type="submission" date="2015-01" db="EMBL/GenBank/DDBJ databases">
        <title>Evolutionary Origins and Diversification of the Mycorrhizal Mutualists.</title>
        <authorList>
            <consortium name="DOE Joint Genome Institute"/>
            <consortium name="Mycorrhizal Genomics Consortium"/>
            <person name="Kohler A."/>
            <person name="Kuo A."/>
            <person name="Nagy L.G."/>
            <person name="Floudas D."/>
            <person name="Copeland A."/>
            <person name="Barry K.W."/>
            <person name="Cichocki N."/>
            <person name="Veneault-Fourrey C."/>
            <person name="LaButti K."/>
            <person name="Lindquist E.A."/>
            <person name="Lipzen A."/>
            <person name="Lundell T."/>
            <person name="Morin E."/>
            <person name="Murat C."/>
            <person name="Riley R."/>
            <person name="Ohm R."/>
            <person name="Sun H."/>
            <person name="Tunlid A."/>
            <person name="Henrissat B."/>
            <person name="Grigoriev I.V."/>
            <person name="Hibbett D.S."/>
            <person name="Martin F."/>
        </authorList>
    </citation>
    <scope>NUCLEOTIDE SEQUENCE [LARGE SCALE GENOMIC DNA]</scope>
    <source>
        <strain evidence="3">Foug A</strain>
    </source>
</reference>
<evidence type="ECO:0000256" key="1">
    <source>
        <dbReference type="SAM" id="MobiDB-lite"/>
    </source>
</evidence>
<name>A0A0C3EK78_9AGAM</name>
<accession>A0A0C3EK78</accession>
<dbReference type="OrthoDB" id="2674644at2759"/>
<feature type="region of interest" description="Disordered" evidence="1">
    <location>
        <begin position="267"/>
        <end position="286"/>
    </location>
</feature>
<dbReference type="InParanoid" id="A0A0C3EK78"/>
<dbReference type="HOGENOM" id="CLU_084847_0_0_1"/>
<dbReference type="AlphaFoldDB" id="A0A0C3EK78"/>
<proteinExistence type="predicted"/>
<keyword evidence="3" id="KW-1185">Reference proteome</keyword>
<protein>
    <submittedName>
        <fullName evidence="2">Uncharacterized protein</fullName>
    </submittedName>
</protein>
<dbReference type="Proteomes" id="UP000053989">
    <property type="component" value="Unassembled WGS sequence"/>
</dbReference>
<evidence type="ECO:0000313" key="3">
    <source>
        <dbReference type="Proteomes" id="UP000053989"/>
    </source>
</evidence>
<sequence>MACWTVVFAKILVDHQAQYIAQRGDAKARSQILCDCQDQILKTPQANHPNIALPDSIRAAIRKEFIKCLSDSDRDNEEAAIEALETKSNRTKISAEEREAAARPHKTGKYKREWDAFRAACRLFKEELDALNMSTRDQKDRSTFGKRTKTAHEWFDLLLKEKKREAEKVAVKWNQEGAPKQQQVIYCKKNLKNMTNEFLGVLRHTMGVHAVMLVGYEKNVGMATAFFEADPPESQSKPFSTHSSEAKNWARGGTDLIADYLTHCKSDESGELSEEDDETIPEVPVD</sequence>
<reference evidence="2 3" key="1">
    <citation type="submission" date="2014-04" db="EMBL/GenBank/DDBJ databases">
        <authorList>
            <consortium name="DOE Joint Genome Institute"/>
            <person name="Kuo A."/>
            <person name="Kohler A."/>
            <person name="Nagy L.G."/>
            <person name="Floudas D."/>
            <person name="Copeland A."/>
            <person name="Barry K.W."/>
            <person name="Cichocki N."/>
            <person name="Veneault-Fourrey C."/>
            <person name="LaButti K."/>
            <person name="Lindquist E.A."/>
            <person name="Lipzen A."/>
            <person name="Lundell T."/>
            <person name="Morin E."/>
            <person name="Murat C."/>
            <person name="Sun H."/>
            <person name="Tunlid A."/>
            <person name="Henrissat B."/>
            <person name="Grigoriev I.V."/>
            <person name="Hibbett D.S."/>
            <person name="Martin F."/>
            <person name="Nordberg H.P."/>
            <person name="Cantor M.N."/>
            <person name="Hua S.X."/>
        </authorList>
    </citation>
    <scope>NUCLEOTIDE SEQUENCE [LARGE SCALE GENOMIC DNA]</scope>
    <source>
        <strain evidence="2 3">Foug A</strain>
    </source>
</reference>
<organism evidence="2 3">
    <name type="scientific">Scleroderma citrinum Foug A</name>
    <dbReference type="NCBI Taxonomy" id="1036808"/>
    <lineage>
        <taxon>Eukaryota</taxon>
        <taxon>Fungi</taxon>
        <taxon>Dikarya</taxon>
        <taxon>Basidiomycota</taxon>
        <taxon>Agaricomycotina</taxon>
        <taxon>Agaricomycetes</taxon>
        <taxon>Agaricomycetidae</taxon>
        <taxon>Boletales</taxon>
        <taxon>Sclerodermatineae</taxon>
        <taxon>Sclerodermataceae</taxon>
        <taxon>Scleroderma</taxon>
    </lineage>
</organism>
<evidence type="ECO:0000313" key="2">
    <source>
        <dbReference type="EMBL" id="KIM68326.1"/>
    </source>
</evidence>